<keyword evidence="4" id="KW-1003">Cell membrane</keyword>
<feature type="transmembrane region" description="Helical" evidence="8">
    <location>
        <begin position="25"/>
        <end position="51"/>
    </location>
</feature>
<dbReference type="Proteomes" id="UP001178354">
    <property type="component" value="Unassembled WGS sequence"/>
</dbReference>
<evidence type="ECO:0000313" key="11">
    <source>
        <dbReference type="EMBL" id="MDP1519789.1"/>
    </source>
</evidence>
<keyword evidence="6 8" id="KW-1133">Transmembrane helix</keyword>
<evidence type="ECO:0000256" key="2">
    <source>
        <dbReference type="ARBA" id="ARBA00005236"/>
    </source>
</evidence>
<dbReference type="Pfam" id="PF02687">
    <property type="entry name" value="FtsX"/>
    <property type="match status" value="1"/>
</dbReference>
<reference evidence="11" key="1">
    <citation type="journal article" date="2010" name="Int. J. Syst. Evol. Microbiol.">
        <title>Porticoccus litoralis gen. nov., sp. nov., a gammaproteobacterium isolated from the Yellow Sea.</title>
        <authorList>
            <person name="Oh H.M."/>
            <person name="Kim H."/>
            <person name="Kim K.M."/>
            <person name="Min G.S."/>
            <person name="Cho J.C."/>
        </authorList>
    </citation>
    <scope>NUCLEOTIDE SEQUENCE</scope>
    <source>
        <strain evidence="11">DSM 25064</strain>
    </source>
</reference>
<feature type="domain" description="MacB-like periplasmic core" evidence="10">
    <location>
        <begin position="30"/>
        <end position="244"/>
    </location>
</feature>
<feature type="transmembrane region" description="Helical" evidence="8">
    <location>
        <begin position="377"/>
        <end position="399"/>
    </location>
</feature>
<dbReference type="Pfam" id="PF12704">
    <property type="entry name" value="MacB_PCD"/>
    <property type="match status" value="1"/>
</dbReference>
<evidence type="ECO:0000256" key="3">
    <source>
        <dbReference type="ARBA" id="ARBA00022448"/>
    </source>
</evidence>
<dbReference type="RefSeq" id="WP_305169301.1">
    <property type="nucleotide sequence ID" value="NZ_JAUUUU010000001.1"/>
</dbReference>
<comment type="subcellular location">
    <subcellularLocation>
        <location evidence="1">Cell membrane</location>
        <topology evidence="1">Multi-pass membrane protein</topology>
    </subcellularLocation>
</comment>
<keyword evidence="5 8" id="KW-0812">Transmembrane</keyword>
<evidence type="ECO:0000313" key="12">
    <source>
        <dbReference type="Proteomes" id="UP001178354"/>
    </source>
</evidence>
<dbReference type="GO" id="GO:0098797">
    <property type="term" value="C:plasma membrane protein complex"/>
    <property type="evidence" value="ECO:0007669"/>
    <property type="project" value="TreeGrafter"/>
</dbReference>
<dbReference type="PANTHER" id="PTHR30489">
    <property type="entry name" value="LIPOPROTEIN-RELEASING SYSTEM TRANSMEMBRANE PROTEIN LOLE"/>
    <property type="match status" value="1"/>
</dbReference>
<dbReference type="GO" id="GO:0042953">
    <property type="term" value="P:lipoprotein transport"/>
    <property type="evidence" value="ECO:0007669"/>
    <property type="project" value="InterPro"/>
</dbReference>
<dbReference type="PANTHER" id="PTHR30489:SF0">
    <property type="entry name" value="LIPOPROTEIN-RELEASING SYSTEM TRANSMEMBRANE PROTEIN LOLE"/>
    <property type="match status" value="1"/>
</dbReference>
<dbReference type="AlphaFoldDB" id="A0AAW8B201"/>
<evidence type="ECO:0000256" key="6">
    <source>
        <dbReference type="ARBA" id="ARBA00022989"/>
    </source>
</evidence>
<evidence type="ECO:0000256" key="1">
    <source>
        <dbReference type="ARBA" id="ARBA00004651"/>
    </source>
</evidence>
<sequence>MPAMNANLPLFIGLRYIRSKRRNGFVSFISLLSFIAMALGVMALILVLSVMNGFDREIRERILSVVSHAALVNEKGVADWQALGDWALEDPGVKAFAPFVEGYGLLTSDTGSQGVLLHGVDPRYEQGVSPVTNHMLVGDFSLLQPGEYGIVLGNLLARSLGVIRGDHVMLSLPELNVTPAGIFPRYKRFRVLGVFQVGAQVDSGMAFIHYQDAQKLYRMSGRVSGVRLRVDDPYGVDMVATRLRSESKEGLVVKTWTGEMGNLFQAIEMEKKVVGLLLAAIVAVAAFNIVASLTLMVADKRRDIAVLRTLGAEGKTISRIFRIQGTAVGLFGVVTGVICGCLMALGIADIVGLLERYLGFQVFDPDVYFISELPSRLMWQDVLAISLLGVFLSLIATLYPAHRAAKVLPAEALRYDH</sequence>
<reference evidence="11" key="2">
    <citation type="submission" date="2023-08" db="EMBL/GenBank/DDBJ databases">
        <authorList>
            <person name="Luo J."/>
        </authorList>
    </citation>
    <scope>NUCLEOTIDE SEQUENCE</scope>
    <source>
        <strain evidence="11">DSM 25064</strain>
    </source>
</reference>
<evidence type="ECO:0000256" key="4">
    <source>
        <dbReference type="ARBA" id="ARBA00022475"/>
    </source>
</evidence>
<dbReference type="InterPro" id="IPR051447">
    <property type="entry name" value="Lipoprotein-release_system"/>
</dbReference>
<comment type="caution">
    <text evidence="11">The sequence shown here is derived from an EMBL/GenBank/DDBJ whole genome shotgun (WGS) entry which is preliminary data.</text>
</comment>
<feature type="transmembrane region" description="Helical" evidence="8">
    <location>
        <begin position="327"/>
        <end position="348"/>
    </location>
</feature>
<dbReference type="NCBIfam" id="TIGR02212">
    <property type="entry name" value="lolCE"/>
    <property type="match status" value="1"/>
</dbReference>
<dbReference type="GO" id="GO:0044874">
    <property type="term" value="P:lipoprotein localization to outer membrane"/>
    <property type="evidence" value="ECO:0007669"/>
    <property type="project" value="TreeGrafter"/>
</dbReference>
<evidence type="ECO:0000256" key="5">
    <source>
        <dbReference type="ARBA" id="ARBA00022692"/>
    </source>
</evidence>
<keyword evidence="3" id="KW-0813">Transport</keyword>
<dbReference type="InterPro" id="IPR011925">
    <property type="entry name" value="LolCE_TM"/>
</dbReference>
<feature type="transmembrane region" description="Helical" evidence="8">
    <location>
        <begin position="273"/>
        <end position="298"/>
    </location>
</feature>
<protein>
    <submittedName>
        <fullName evidence="11">Lipoprotein-releasing ABC transporter permease subunit</fullName>
    </submittedName>
</protein>
<keyword evidence="11" id="KW-0449">Lipoprotein</keyword>
<organism evidence="11 12">
    <name type="scientific">Porticoccus litoralis</name>
    <dbReference type="NCBI Taxonomy" id="434086"/>
    <lineage>
        <taxon>Bacteria</taxon>
        <taxon>Pseudomonadati</taxon>
        <taxon>Pseudomonadota</taxon>
        <taxon>Gammaproteobacteria</taxon>
        <taxon>Cellvibrionales</taxon>
        <taxon>Porticoccaceae</taxon>
        <taxon>Porticoccus</taxon>
    </lineage>
</organism>
<accession>A0AAW8B201</accession>
<dbReference type="EMBL" id="JAUUUU010000001">
    <property type="protein sequence ID" value="MDP1519789.1"/>
    <property type="molecule type" value="Genomic_DNA"/>
</dbReference>
<keyword evidence="12" id="KW-1185">Reference proteome</keyword>
<evidence type="ECO:0000256" key="8">
    <source>
        <dbReference type="SAM" id="Phobius"/>
    </source>
</evidence>
<dbReference type="InterPro" id="IPR025857">
    <property type="entry name" value="MacB_PCD"/>
</dbReference>
<name>A0AAW8B201_9GAMM</name>
<evidence type="ECO:0000259" key="9">
    <source>
        <dbReference type="Pfam" id="PF02687"/>
    </source>
</evidence>
<evidence type="ECO:0000256" key="7">
    <source>
        <dbReference type="ARBA" id="ARBA00023136"/>
    </source>
</evidence>
<evidence type="ECO:0000259" key="10">
    <source>
        <dbReference type="Pfam" id="PF12704"/>
    </source>
</evidence>
<dbReference type="InterPro" id="IPR003838">
    <property type="entry name" value="ABC3_permease_C"/>
</dbReference>
<gene>
    <name evidence="11" type="ORF">Q8A57_02265</name>
</gene>
<proteinExistence type="inferred from homology"/>
<comment type="similarity">
    <text evidence="2">Belongs to the ABC-4 integral membrane protein family. LolC/E subfamily.</text>
</comment>
<keyword evidence="7 8" id="KW-0472">Membrane</keyword>
<feature type="domain" description="ABC3 transporter permease C-terminal" evidence="9">
    <location>
        <begin position="276"/>
        <end position="407"/>
    </location>
</feature>